<reference evidence="2 3" key="1">
    <citation type="submission" date="2024-02" db="EMBL/GenBank/DDBJ databases">
        <authorList>
            <person name="Chen Y."/>
            <person name="Shah S."/>
            <person name="Dougan E. K."/>
            <person name="Thang M."/>
            <person name="Chan C."/>
        </authorList>
    </citation>
    <scope>NUCLEOTIDE SEQUENCE [LARGE SCALE GENOMIC DNA]</scope>
</reference>
<keyword evidence="3" id="KW-1185">Reference proteome</keyword>
<feature type="region of interest" description="Disordered" evidence="1">
    <location>
        <begin position="16"/>
        <end position="35"/>
    </location>
</feature>
<evidence type="ECO:0000313" key="3">
    <source>
        <dbReference type="Proteomes" id="UP001642484"/>
    </source>
</evidence>
<proteinExistence type="predicted"/>
<dbReference type="Proteomes" id="UP001642484">
    <property type="component" value="Unassembled WGS sequence"/>
</dbReference>
<protein>
    <submittedName>
        <fullName evidence="2">Uncharacterized protein</fullName>
    </submittedName>
</protein>
<evidence type="ECO:0000256" key="1">
    <source>
        <dbReference type="SAM" id="MobiDB-lite"/>
    </source>
</evidence>
<accession>A0ABP0KY77</accession>
<organism evidence="2 3">
    <name type="scientific">Durusdinium trenchii</name>
    <dbReference type="NCBI Taxonomy" id="1381693"/>
    <lineage>
        <taxon>Eukaryota</taxon>
        <taxon>Sar</taxon>
        <taxon>Alveolata</taxon>
        <taxon>Dinophyceae</taxon>
        <taxon>Suessiales</taxon>
        <taxon>Symbiodiniaceae</taxon>
        <taxon>Durusdinium</taxon>
    </lineage>
</organism>
<name>A0ABP0KY77_9DINO</name>
<dbReference type="EMBL" id="CAXAMN010010138">
    <property type="protein sequence ID" value="CAK9030939.1"/>
    <property type="molecule type" value="Genomic_DNA"/>
</dbReference>
<evidence type="ECO:0000313" key="2">
    <source>
        <dbReference type="EMBL" id="CAK9030939.1"/>
    </source>
</evidence>
<sequence>MPTAAELVQKANELRKNGSAAAAPVREAKQPRTQLPAGKEDTFERLLRFTLYQQNQVENLQCGATVVYILHDATLKTSMMDSMKLWEDSRPVVSQEDRVKNIWHPHPLGDRKVFLLISLLHACADLGPLKGSHLGASLSKMASLDTELLSVFVGNFAPRFPTPREGRPWVFEMVVGALATDEFRKHLGGLIQASEQMKDRVIRIELARKGQSELKKALWDDLRHIQQSRGQ</sequence>
<gene>
    <name evidence="2" type="ORF">CCMP2556_LOCUS18092</name>
</gene>
<comment type="caution">
    <text evidence="2">The sequence shown here is derived from an EMBL/GenBank/DDBJ whole genome shotgun (WGS) entry which is preliminary data.</text>
</comment>